<feature type="domain" description="2Fe-2S ferredoxin-type" evidence="1">
    <location>
        <begin position="227"/>
        <end position="312"/>
    </location>
</feature>
<name>A0ABZ0CXJ9_9BURK</name>
<dbReference type="PROSITE" id="PS51085">
    <property type="entry name" value="2FE2S_FER_2"/>
    <property type="match status" value="1"/>
</dbReference>
<dbReference type="PRINTS" id="PR00409">
    <property type="entry name" value="PHDIOXRDTASE"/>
</dbReference>
<dbReference type="PROSITE" id="PS00197">
    <property type="entry name" value="2FE2S_FER_1"/>
    <property type="match status" value="1"/>
</dbReference>
<dbReference type="InterPro" id="IPR017927">
    <property type="entry name" value="FAD-bd_FR_type"/>
</dbReference>
<dbReference type="CDD" id="cd06185">
    <property type="entry name" value="PDR_like"/>
    <property type="match status" value="1"/>
</dbReference>
<dbReference type="PANTHER" id="PTHR30212">
    <property type="entry name" value="PROTEIN YIIM"/>
    <property type="match status" value="1"/>
</dbReference>
<dbReference type="InterPro" id="IPR052353">
    <property type="entry name" value="Benzoxazolinone_Detox_Enz"/>
</dbReference>
<sequence>MSGERLFDVRVVALREEAPGVVSCELQSTSGELPSCPPGAHVDVHLPNGLVRQYSVASATADSYQVAVKRKPASRGGSAFMTDSLRIGSLLRIGAPRDNFPLVAANGRTVLIAGGIGITALLPMARLLAARGLDWTLHYAVRAPEDAAFKRALQDLGDRIRLHASSTAGCRLSIEDIVMQQPAGTHFYCCGPASMLDAFLAATTSLPPEQVHFERFGAEPTAGGQEFVVRLARSGQVLPVAADQTIVDALLAAGVDAPYSCQQGICGSCEVKVLQGSPDHRDDVLTEAEKASNKTMMICCSRACSPELVLDL</sequence>
<dbReference type="EMBL" id="CP136336">
    <property type="protein sequence ID" value="WOB09677.1"/>
    <property type="molecule type" value="Genomic_DNA"/>
</dbReference>
<dbReference type="Gene3D" id="2.40.30.10">
    <property type="entry name" value="Translation factors"/>
    <property type="match status" value="1"/>
</dbReference>
<dbReference type="SUPFAM" id="SSF54292">
    <property type="entry name" value="2Fe-2S ferredoxin-like"/>
    <property type="match status" value="1"/>
</dbReference>
<evidence type="ECO:0000259" key="1">
    <source>
        <dbReference type="PROSITE" id="PS51085"/>
    </source>
</evidence>
<dbReference type="InterPro" id="IPR012675">
    <property type="entry name" value="Beta-grasp_dom_sf"/>
</dbReference>
<evidence type="ECO:0000313" key="4">
    <source>
        <dbReference type="Proteomes" id="UP001303946"/>
    </source>
</evidence>
<organism evidence="3 4">
    <name type="scientific">Piscinibacter gummiphilus</name>
    <dbReference type="NCBI Taxonomy" id="946333"/>
    <lineage>
        <taxon>Bacteria</taxon>
        <taxon>Pseudomonadati</taxon>
        <taxon>Pseudomonadota</taxon>
        <taxon>Betaproteobacteria</taxon>
        <taxon>Burkholderiales</taxon>
        <taxon>Sphaerotilaceae</taxon>
        <taxon>Piscinibacter</taxon>
    </lineage>
</organism>
<dbReference type="Proteomes" id="UP001303946">
    <property type="component" value="Chromosome"/>
</dbReference>
<dbReference type="Gene3D" id="3.10.20.30">
    <property type="match status" value="1"/>
</dbReference>
<keyword evidence="3" id="KW-0560">Oxidoreductase</keyword>
<reference evidence="3 4" key="1">
    <citation type="submission" date="2023-10" db="EMBL/GenBank/DDBJ databases">
        <title>Bacteria for the degradation of biodegradable plastic PBAT(Polybutylene adipate terephthalate).</title>
        <authorList>
            <person name="Weon H.-Y."/>
            <person name="Yeon J."/>
        </authorList>
    </citation>
    <scope>NUCLEOTIDE SEQUENCE [LARGE SCALE GENOMIC DNA]</scope>
    <source>
        <strain evidence="3 4">SBD 7-3</strain>
    </source>
</reference>
<dbReference type="InterPro" id="IPR036010">
    <property type="entry name" value="2Fe-2S_ferredoxin-like_sf"/>
</dbReference>
<dbReference type="InterPro" id="IPR006058">
    <property type="entry name" value="2Fe2S_fd_BS"/>
</dbReference>
<keyword evidence="4" id="KW-1185">Reference proteome</keyword>
<dbReference type="GO" id="GO:0016491">
    <property type="term" value="F:oxidoreductase activity"/>
    <property type="evidence" value="ECO:0007669"/>
    <property type="project" value="UniProtKB-KW"/>
</dbReference>
<dbReference type="RefSeq" id="WP_294371582.1">
    <property type="nucleotide sequence ID" value="NZ_CP136336.1"/>
</dbReference>
<dbReference type="InterPro" id="IPR039261">
    <property type="entry name" value="FNR_nucleotide-bd"/>
</dbReference>
<gene>
    <name evidence="3" type="ORF">RXV79_06330</name>
</gene>
<proteinExistence type="predicted"/>
<dbReference type="PANTHER" id="PTHR30212:SF2">
    <property type="entry name" value="PROTEIN YIIM"/>
    <property type="match status" value="1"/>
</dbReference>
<accession>A0ABZ0CXJ9</accession>
<dbReference type="EC" id="1.-.-.-" evidence="3"/>
<feature type="domain" description="FAD-binding FR-type" evidence="2">
    <location>
        <begin position="4"/>
        <end position="103"/>
    </location>
</feature>
<dbReference type="SUPFAM" id="SSF63380">
    <property type="entry name" value="Riboflavin synthase domain-like"/>
    <property type="match status" value="1"/>
</dbReference>
<dbReference type="Pfam" id="PF00111">
    <property type="entry name" value="Fer2"/>
    <property type="match status" value="1"/>
</dbReference>
<dbReference type="InterPro" id="IPR001041">
    <property type="entry name" value="2Fe-2S_ferredoxin-type"/>
</dbReference>
<evidence type="ECO:0000313" key="3">
    <source>
        <dbReference type="EMBL" id="WOB09677.1"/>
    </source>
</evidence>
<dbReference type="SUPFAM" id="SSF52343">
    <property type="entry name" value="Ferredoxin reductase-like, C-terminal NADP-linked domain"/>
    <property type="match status" value="1"/>
</dbReference>
<dbReference type="PROSITE" id="PS51384">
    <property type="entry name" value="FAD_FR"/>
    <property type="match status" value="1"/>
</dbReference>
<evidence type="ECO:0000259" key="2">
    <source>
        <dbReference type="PROSITE" id="PS51384"/>
    </source>
</evidence>
<dbReference type="CDD" id="cd00207">
    <property type="entry name" value="fer2"/>
    <property type="match status" value="1"/>
</dbReference>
<dbReference type="InterPro" id="IPR017938">
    <property type="entry name" value="Riboflavin_synthase-like_b-brl"/>
</dbReference>
<dbReference type="Gene3D" id="3.40.50.80">
    <property type="entry name" value="Nucleotide-binding domain of ferredoxin-NADP reductase (FNR) module"/>
    <property type="match status" value="1"/>
</dbReference>
<protein>
    <submittedName>
        <fullName evidence="3">PDR/VanB family oxidoreductase</fullName>
        <ecNumber evidence="3">1.-.-.-</ecNumber>
    </submittedName>
</protein>